<sequence>MTTAITVPFNGAELYVVEHQNQPYTPMKAIVEGMGLTWEPQLRKLNANADRWGMIKMIIPTNGASQDAVCMPLRKLFGWLQTISPNKVRKEIRERILRFQNECDDVLWQHWTAQQPAEPIQASPALSATPRPEQQLRDRIYQLAHLRGVSITAIHNHYRRKFNSPLWPECDTVTVALTNKAIKTELENLTSVKNASDLHSEAEQRGLALISKAELTEIQHQLSEQQSELVTLTDQLAALMRRHESLCGQIQML</sequence>
<comment type="caution">
    <text evidence="3">The sequence shown here is derived from an EMBL/GenBank/DDBJ whole genome shotgun (WGS) entry which is preliminary data.</text>
</comment>
<keyword evidence="1" id="KW-0175">Coiled coil</keyword>
<dbReference type="PRINTS" id="PR01994">
    <property type="entry name" value="ANTIREPRESSR"/>
</dbReference>
<feature type="domain" description="Antirepressor protein ant N-terminal" evidence="2">
    <location>
        <begin position="6"/>
        <end position="114"/>
    </location>
</feature>
<dbReference type="EMBL" id="PEIB01000032">
    <property type="protein sequence ID" value="RXJ71764.1"/>
    <property type="molecule type" value="Genomic_DNA"/>
</dbReference>
<reference evidence="3 4" key="1">
    <citation type="submission" date="2017-10" db="EMBL/GenBank/DDBJ databases">
        <title>Nyctiphanis sp. nov., isolated from the stomach of the euphausiid Nyctiphanes simplex (Hansen, 1911) in the Gulf of California.</title>
        <authorList>
            <person name="Gomez-Gil B."/>
            <person name="Aguilar-Mendez M."/>
            <person name="Lopez-Cortes A."/>
            <person name="Gomez-Gutierrez J."/>
            <person name="Roque A."/>
            <person name="Lang E."/>
            <person name="Gonzalez-Castillo A."/>
        </authorList>
    </citation>
    <scope>NUCLEOTIDE SEQUENCE [LARGE SCALE GENOMIC DNA]</scope>
    <source>
        <strain evidence="3 4">CAIM 600</strain>
    </source>
</reference>
<dbReference type="Proteomes" id="UP000290287">
    <property type="component" value="Unassembled WGS sequence"/>
</dbReference>
<evidence type="ECO:0000256" key="1">
    <source>
        <dbReference type="SAM" id="Coils"/>
    </source>
</evidence>
<proteinExistence type="predicted"/>
<dbReference type="OrthoDB" id="1042522at2"/>
<name>A0A4Q0YP87_9GAMM</name>
<protein>
    <recommendedName>
        <fullName evidence="2">Antirepressor protein ant N-terminal domain-containing protein</fullName>
    </recommendedName>
</protein>
<organism evidence="3 4">
    <name type="scientific">Veronia nyctiphanis</name>
    <dbReference type="NCBI Taxonomy" id="1278244"/>
    <lineage>
        <taxon>Bacteria</taxon>
        <taxon>Pseudomonadati</taxon>
        <taxon>Pseudomonadota</taxon>
        <taxon>Gammaproteobacteria</taxon>
        <taxon>Vibrionales</taxon>
        <taxon>Vibrionaceae</taxon>
        <taxon>Veronia</taxon>
    </lineage>
</organism>
<dbReference type="AlphaFoldDB" id="A0A4Q0YP87"/>
<feature type="coiled-coil region" evidence="1">
    <location>
        <begin position="215"/>
        <end position="242"/>
    </location>
</feature>
<accession>A0A4Q0YP87</accession>
<dbReference type="InterPro" id="IPR018875">
    <property type="entry name" value="Antirepressor_Ant_N"/>
</dbReference>
<gene>
    <name evidence="3" type="ORF">CS022_19535</name>
</gene>
<keyword evidence="4" id="KW-1185">Reference proteome</keyword>
<dbReference type="RefSeq" id="WP_129123624.1">
    <property type="nucleotide sequence ID" value="NZ_PEIB01000032.1"/>
</dbReference>
<evidence type="ECO:0000259" key="2">
    <source>
        <dbReference type="Pfam" id="PF10547"/>
    </source>
</evidence>
<evidence type="ECO:0000313" key="3">
    <source>
        <dbReference type="EMBL" id="RXJ71764.1"/>
    </source>
</evidence>
<dbReference type="Pfam" id="PF10547">
    <property type="entry name" value="P22_AR_N"/>
    <property type="match status" value="1"/>
</dbReference>
<evidence type="ECO:0000313" key="4">
    <source>
        <dbReference type="Proteomes" id="UP000290287"/>
    </source>
</evidence>